<dbReference type="PANTHER" id="PTHR46211:SF1">
    <property type="entry name" value="GLYCEROPHOSPHODIESTER PHOSPHODIESTERASE, CYTOPLASMIC"/>
    <property type="match status" value="1"/>
</dbReference>
<dbReference type="PROSITE" id="PS51704">
    <property type="entry name" value="GP_PDE"/>
    <property type="match status" value="1"/>
</dbReference>
<evidence type="ECO:0000313" key="3">
    <source>
        <dbReference type="Proteomes" id="UP001500782"/>
    </source>
</evidence>
<accession>A0ABP3FP11</accession>
<dbReference type="Gene3D" id="3.20.20.190">
    <property type="entry name" value="Phosphatidylinositol (PI) phosphodiesterase"/>
    <property type="match status" value="1"/>
</dbReference>
<dbReference type="InterPro" id="IPR030395">
    <property type="entry name" value="GP_PDE_dom"/>
</dbReference>
<keyword evidence="3" id="KW-1185">Reference proteome</keyword>
<dbReference type="Proteomes" id="UP001500782">
    <property type="component" value="Unassembled WGS sequence"/>
</dbReference>
<reference evidence="3" key="1">
    <citation type="journal article" date="2019" name="Int. J. Syst. Evol. Microbiol.">
        <title>The Global Catalogue of Microorganisms (GCM) 10K type strain sequencing project: providing services to taxonomists for standard genome sequencing and annotation.</title>
        <authorList>
            <consortium name="The Broad Institute Genomics Platform"/>
            <consortium name="The Broad Institute Genome Sequencing Center for Infectious Disease"/>
            <person name="Wu L."/>
            <person name="Ma J."/>
        </authorList>
    </citation>
    <scope>NUCLEOTIDE SEQUENCE [LARGE SCALE GENOMIC DNA]</scope>
    <source>
        <strain evidence="3">JCM 9731</strain>
    </source>
</reference>
<dbReference type="PANTHER" id="PTHR46211">
    <property type="entry name" value="GLYCEROPHOSPHORYL DIESTER PHOSPHODIESTERASE"/>
    <property type="match status" value="1"/>
</dbReference>
<feature type="domain" description="GP-PDE" evidence="1">
    <location>
        <begin position="4"/>
        <end position="241"/>
    </location>
</feature>
<dbReference type="RefSeq" id="WP_343797106.1">
    <property type="nucleotide sequence ID" value="NZ_BAAADJ010000011.1"/>
</dbReference>
<gene>
    <name evidence="2" type="ORF">GCM10008967_11170</name>
</gene>
<dbReference type="InterPro" id="IPR017946">
    <property type="entry name" value="PLC-like_Pdiesterase_TIM-brl"/>
</dbReference>
<sequence>MEETLIYAHRGSKGTHPENTLIAFEHAIHLGVDGIELDVHLSKDGHLIVIHDETVDRTTNGTGYIRDLTLTEIKRLDAGSWFSTEYEGEQVPTLSEVLELMKNTTLYLNIEIKADIIPYENIEEKILQAIRDSDFDEKRIIISSFNHYSVAKFKKLAPNIETAILFMEILLDPWEYAKTVGATSLHVYEPVAFTETAHEALKNNFPVRTFTVNNKNHMRALMEQNISAIMTDYPKEALTIRSELKKKETGT</sequence>
<organism evidence="2 3">
    <name type="scientific">Bacillus carboniphilus</name>
    <dbReference type="NCBI Taxonomy" id="86663"/>
    <lineage>
        <taxon>Bacteria</taxon>
        <taxon>Bacillati</taxon>
        <taxon>Bacillota</taxon>
        <taxon>Bacilli</taxon>
        <taxon>Bacillales</taxon>
        <taxon>Bacillaceae</taxon>
        <taxon>Bacillus</taxon>
    </lineage>
</organism>
<name>A0ABP3FP11_9BACI</name>
<dbReference type="CDD" id="cd08563">
    <property type="entry name" value="GDPD_TtGDE_like"/>
    <property type="match status" value="1"/>
</dbReference>
<comment type="caution">
    <text evidence="2">The sequence shown here is derived from an EMBL/GenBank/DDBJ whole genome shotgun (WGS) entry which is preliminary data.</text>
</comment>
<evidence type="ECO:0000259" key="1">
    <source>
        <dbReference type="PROSITE" id="PS51704"/>
    </source>
</evidence>
<evidence type="ECO:0000313" key="2">
    <source>
        <dbReference type="EMBL" id="GAA0322455.1"/>
    </source>
</evidence>
<dbReference type="Pfam" id="PF03009">
    <property type="entry name" value="GDPD"/>
    <property type="match status" value="1"/>
</dbReference>
<proteinExistence type="predicted"/>
<protein>
    <submittedName>
        <fullName evidence="2">Glycerophosphodiester phosphodiesterase</fullName>
    </submittedName>
</protein>
<dbReference type="SUPFAM" id="SSF51695">
    <property type="entry name" value="PLC-like phosphodiesterases"/>
    <property type="match status" value="1"/>
</dbReference>
<dbReference type="EMBL" id="BAAADJ010000011">
    <property type="protein sequence ID" value="GAA0322455.1"/>
    <property type="molecule type" value="Genomic_DNA"/>
</dbReference>